<proteinExistence type="predicted"/>
<comment type="caution">
    <text evidence="2">The sequence shown here is derived from an EMBL/GenBank/DDBJ whole genome shotgun (WGS) entry which is preliminary data.</text>
</comment>
<dbReference type="EMBL" id="JBICYV010000011">
    <property type="protein sequence ID" value="MFG3013399.1"/>
    <property type="molecule type" value="Genomic_DNA"/>
</dbReference>
<dbReference type="RefSeq" id="WP_392819393.1">
    <property type="nucleotide sequence ID" value="NZ_JBICYV010000011.1"/>
</dbReference>
<feature type="chain" id="PRO_5047463717" description="Secreted protein" evidence="1">
    <location>
        <begin position="30"/>
        <end position="125"/>
    </location>
</feature>
<feature type="signal peptide" evidence="1">
    <location>
        <begin position="1"/>
        <end position="29"/>
    </location>
</feature>
<sequence length="125" mass="13395">MNPTLKRLLGATAAAATGAAALLGTGAGAADAAGRAHHAYCDRAVRPVWTGGDPSRNMTAHGCDLPDGGRRWYTVEVDTLVEPHYRTDYLDDGVDRTETTHDRTIRCLGYTSHGDTVDWFGCVPH</sequence>
<reference evidence="2 3" key="1">
    <citation type="submission" date="2024-10" db="EMBL/GenBank/DDBJ databases">
        <title>The Natural Products Discovery Center: Release of the First 8490 Sequenced Strains for Exploring Actinobacteria Biosynthetic Diversity.</title>
        <authorList>
            <person name="Kalkreuter E."/>
            <person name="Kautsar S.A."/>
            <person name="Yang D."/>
            <person name="Bader C.D."/>
            <person name="Teijaro C.N."/>
            <person name="Fluegel L."/>
            <person name="Davis C.M."/>
            <person name="Simpson J.R."/>
            <person name="Lauterbach L."/>
            <person name="Steele A.D."/>
            <person name="Gui C."/>
            <person name="Meng S."/>
            <person name="Li G."/>
            <person name="Viehrig K."/>
            <person name="Ye F."/>
            <person name="Su P."/>
            <person name="Kiefer A.F."/>
            <person name="Nichols A."/>
            <person name="Cepeda A.J."/>
            <person name="Yan W."/>
            <person name="Fan B."/>
            <person name="Jiang Y."/>
            <person name="Adhikari A."/>
            <person name="Zheng C.-J."/>
            <person name="Schuster L."/>
            <person name="Cowan T.M."/>
            <person name="Smanski M.J."/>
            <person name="Chevrette M.G."/>
            <person name="De Carvalho L.P.S."/>
            <person name="Shen B."/>
        </authorList>
    </citation>
    <scope>NUCLEOTIDE SEQUENCE [LARGE SCALE GENOMIC DNA]</scope>
    <source>
        <strain evidence="2 3">NPDC048320</strain>
    </source>
</reference>
<evidence type="ECO:0000313" key="2">
    <source>
        <dbReference type="EMBL" id="MFG3013399.1"/>
    </source>
</evidence>
<evidence type="ECO:0008006" key="4">
    <source>
        <dbReference type="Google" id="ProtNLM"/>
    </source>
</evidence>
<name>A0ABW7BCB0_9ACTN</name>
<keyword evidence="1" id="KW-0732">Signal</keyword>
<protein>
    <recommendedName>
        <fullName evidence="4">Secreted protein</fullName>
    </recommendedName>
</protein>
<organism evidence="2 3">
    <name type="scientific">Streptomyces cinerochromogenes</name>
    <dbReference type="NCBI Taxonomy" id="66422"/>
    <lineage>
        <taxon>Bacteria</taxon>
        <taxon>Bacillati</taxon>
        <taxon>Actinomycetota</taxon>
        <taxon>Actinomycetes</taxon>
        <taxon>Kitasatosporales</taxon>
        <taxon>Streptomycetaceae</taxon>
        <taxon>Streptomyces</taxon>
    </lineage>
</organism>
<evidence type="ECO:0000313" key="3">
    <source>
        <dbReference type="Proteomes" id="UP001604267"/>
    </source>
</evidence>
<dbReference type="Proteomes" id="UP001604267">
    <property type="component" value="Unassembled WGS sequence"/>
</dbReference>
<gene>
    <name evidence="2" type="ORF">ACGFZB_23580</name>
</gene>
<accession>A0ABW7BCB0</accession>
<keyword evidence="3" id="KW-1185">Reference proteome</keyword>
<evidence type="ECO:0000256" key="1">
    <source>
        <dbReference type="SAM" id="SignalP"/>
    </source>
</evidence>